<dbReference type="InterPro" id="IPR051673">
    <property type="entry name" value="SSDNA_exonuclease_RecJ"/>
</dbReference>
<dbReference type="InterPro" id="IPR003156">
    <property type="entry name" value="DHHA1_dom"/>
</dbReference>
<dbReference type="InterPro" id="IPR001667">
    <property type="entry name" value="DDH_dom"/>
</dbReference>
<dbReference type="InterPro" id="IPR004610">
    <property type="entry name" value="RecJ"/>
</dbReference>
<dbReference type="GO" id="GO:0006310">
    <property type="term" value="P:DNA recombination"/>
    <property type="evidence" value="ECO:0007669"/>
    <property type="project" value="InterPro"/>
</dbReference>
<comment type="caution">
    <text evidence="3">The sequence shown here is derived from an EMBL/GenBank/DDBJ whole genome shotgun (WGS) entry which is preliminary data.</text>
</comment>
<dbReference type="InterPro" id="IPR038763">
    <property type="entry name" value="DHH_sf"/>
</dbReference>
<dbReference type="GO" id="GO:0008409">
    <property type="term" value="F:5'-3' exonuclease activity"/>
    <property type="evidence" value="ECO:0007669"/>
    <property type="project" value="InterPro"/>
</dbReference>
<dbReference type="NCBIfam" id="TIGR00644">
    <property type="entry name" value="recJ"/>
    <property type="match status" value="1"/>
</dbReference>
<dbReference type="Gene3D" id="3.10.310.30">
    <property type="match status" value="1"/>
</dbReference>
<dbReference type="Proteomes" id="UP000886110">
    <property type="component" value="Unassembled WGS sequence"/>
</dbReference>
<gene>
    <name evidence="3" type="primary">recJ</name>
    <name evidence="3" type="ORF">ENL19_01025</name>
</gene>
<evidence type="ECO:0000313" key="3">
    <source>
        <dbReference type="EMBL" id="HHE04625.1"/>
    </source>
</evidence>
<feature type="domain" description="DHHA1" evidence="2">
    <location>
        <begin position="343"/>
        <end position="417"/>
    </location>
</feature>
<sequence length="418" mass="47188">MKWIVKNNRVIIPSEELNIHPAVYTLLHSRGLKDEEIVEFLNPDYKKLYSPFLFQDMEKILEKIMYSIKKGERILIYGDYDVDGTTSVALLYSLFKRLRAKVDYYIPHRLKEGYGLSKEGIDYAISNSVKLIITVDCGISALGEIEYAKKNGIDVIVTDHHEPGSTIPSAFAILDPKLDTNYPFRELAGVGVAFKLALALSHINNLPVEKLKWDLDLVALGTIADVVPLYGENRILSHFGLKVLNRMRRPGLRALAKVAGVTQPFTSYHVGFIFGPRINAIGRLRQAKEVVTFLTSYDENEVKQIAEKLHTLNEERKKIEKDILLEALETADKIDKSKYWGLVLSSEGWHEGVIGIVASRVVEKYNRPTIIISFDEEIGKGSGRSIPEFHLYEGLKECAEFLVEFGGHREAAGLIIKK</sequence>
<dbReference type="Gene3D" id="3.90.1640.30">
    <property type="match status" value="1"/>
</dbReference>
<dbReference type="GO" id="GO:0006281">
    <property type="term" value="P:DNA repair"/>
    <property type="evidence" value="ECO:0007669"/>
    <property type="project" value="InterPro"/>
</dbReference>
<feature type="non-terminal residue" evidence="3">
    <location>
        <position position="418"/>
    </location>
</feature>
<dbReference type="EMBL" id="DRTB01000068">
    <property type="protein sequence ID" value="HHE04625.1"/>
    <property type="molecule type" value="Genomic_DNA"/>
</dbReference>
<dbReference type="PANTHER" id="PTHR30255">
    <property type="entry name" value="SINGLE-STRANDED-DNA-SPECIFIC EXONUCLEASE RECJ"/>
    <property type="match status" value="1"/>
</dbReference>
<feature type="domain" description="DDH" evidence="1">
    <location>
        <begin position="73"/>
        <end position="222"/>
    </location>
</feature>
<protein>
    <submittedName>
        <fullName evidence="3">Single-stranded-DNA-specific exonuclease RecJ</fullName>
    </submittedName>
</protein>
<dbReference type="Pfam" id="PF01368">
    <property type="entry name" value="DHH"/>
    <property type="match status" value="1"/>
</dbReference>
<dbReference type="Pfam" id="PF02272">
    <property type="entry name" value="DHHA1"/>
    <property type="match status" value="1"/>
</dbReference>
<dbReference type="GO" id="GO:0003676">
    <property type="term" value="F:nucleic acid binding"/>
    <property type="evidence" value="ECO:0007669"/>
    <property type="project" value="InterPro"/>
</dbReference>
<keyword evidence="3" id="KW-0540">Nuclease</keyword>
<accession>A0A7C5DAM6</accession>
<dbReference type="AlphaFoldDB" id="A0A7C5DAM6"/>
<organism evidence="3">
    <name type="scientific">candidate division WOR-3 bacterium</name>
    <dbReference type="NCBI Taxonomy" id="2052148"/>
    <lineage>
        <taxon>Bacteria</taxon>
        <taxon>Bacteria division WOR-3</taxon>
    </lineage>
</organism>
<evidence type="ECO:0000259" key="2">
    <source>
        <dbReference type="Pfam" id="PF02272"/>
    </source>
</evidence>
<keyword evidence="3" id="KW-0269">Exonuclease</keyword>
<name>A0A7C5DAM6_UNCW3</name>
<reference evidence="3" key="1">
    <citation type="journal article" date="2020" name="mSystems">
        <title>Genome- and Community-Level Interaction Insights into Carbon Utilization and Element Cycling Functions of Hydrothermarchaeota in Hydrothermal Sediment.</title>
        <authorList>
            <person name="Zhou Z."/>
            <person name="Liu Y."/>
            <person name="Xu W."/>
            <person name="Pan J."/>
            <person name="Luo Z.H."/>
            <person name="Li M."/>
        </authorList>
    </citation>
    <scope>NUCLEOTIDE SEQUENCE [LARGE SCALE GENOMIC DNA]</scope>
    <source>
        <strain evidence="3">HyVt-74</strain>
    </source>
</reference>
<proteinExistence type="predicted"/>
<dbReference type="SUPFAM" id="SSF64182">
    <property type="entry name" value="DHH phosphoesterases"/>
    <property type="match status" value="1"/>
</dbReference>
<dbReference type="PANTHER" id="PTHR30255:SF2">
    <property type="entry name" value="SINGLE-STRANDED-DNA-SPECIFIC EXONUCLEASE RECJ"/>
    <property type="match status" value="1"/>
</dbReference>
<evidence type="ECO:0000259" key="1">
    <source>
        <dbReference type="Pfam" id="PF01368"/>
    </source>
</evidence>
<keyword evidence="3" id="KW-0378">Hydrolase</keyword>